<accession>A0ABD2CDI3</accession>
<keyword evidence="2" id="KW-1185">Reference proteome</keyword>
<evidence type="ECO:0000313" key="1">
    <source>
        <dbReference type="EMBL" id="KAL2743124.1"/>
    </source>
</evidence>
<proteinExistence type="predicted"/>
<name>A0ABD2CDI3_VESMC</name>
<dbReference type="Proteomes" id="UP001607303">
    <property type="component" value="Unassembled WGS sequence"/>
</dbReference>
<comment type="caution">
    <text evidence="1">The sequence shown here is derived from an EMBL/GenBank/DDBJ whole genome shotgun (WGS) entry which is preliminary data.</text>
</comment>
<dbReference type="AlphaFoldDB" id="A0ABD2CDI3"/>
<sequence length="71" mass="8846">MIKNNTEMLKLQKEEIKDKDKEKEPEVLKKRYFGFVKMKHHVKRLINGKFNYYEELLEKRFREVENKQENS</sequence>
<reference evidence="1 2" key="1">
    <citation type="journal article" date="2024" name="Ann. Entomol. Soc. Am.">
        <title>Genomic analyses of the southern and eastern yellowjacket wasps (Hymenoptera: Vespidae) reveal evolutionary signatures of social life.</title>
        <authorList>
            <person name="Catto M.A."/>
            <person name="Caine P.B."/>
            <person name="Orr S.E."/>
            <person name="Hunt B.G."/>
            <person name="Goodisman M.A.D."/>
        </authorList>
    </citation>
    <scope>NUCLEOTIDE SEQUENCE [LARGE SCALE GENOMIC DNA]</scope>
    <source>
        <strain evidence="1">232</strain>
        <tissue evidence="1">Head and thorax</tissue>
    </source>
</reference>
<gene>
    <name evidence="1" type="ORF">V1477_008613</name>
</gene>
<dbReference type="EMBL" id="JAYRBN010000056">
    <property type="protein sequence ID" value="KAL2743124.1"/>
    <property type="molecule type" value="Genomic_DNA"/>
</dbReference>
<organism evidence="1 2">
    <name type="scientific">Vespula maculifrons</name>
    <name type="common">Eastern yellow jacket</name>
    <name type="synonym">Wasp</name>
    <dbReference type="NCBI Taxonomy" id="7453"/>
    <lineage>
        <taxon>Eukaryota</taxon>
        <taxon>Metazoa</taxon>
        <taxon>Ecdysozoa</taxon>
        <taxon>Arthropoda</taxon>
        <taxon>Hexapoda</taxon>
        <taxon>Insecta</taxon>
        <taxon>Pterygota</taxon>
        <taxon>Neoptera</taxon>
        <taxon>Endopterygota</taxon>
        <taxon>Hymenoptera</taxon>
        <taxon>Apocrita</taxon>
        <taxon>Aculeata</taxon>
        <taxon>Vespoidea</taxon>
        <taxon>Vespidae</taxon>
        <taxon>Vespinae</taxon>
        <taxon>Vespula</taxon>
    </lineage>
</organism>
<evidence type="ECO:0000313" key="2">
    <source>
        <dbReference type="Proteomes" id="UP001607303"/>
    </source>
</evidence>
<protein>
    <submittedName>
        <fullName evidence="1">Uncharacterized protein</fullName>
    </submittedName>
</protein>